<evidence type="ECO:0000313" key="2">
    <source>
        <dbReference type="EMBL" id="OGM05917.1"/>
    </source>
</evidence>
<dbReference type="InterPro" id="IPR051319">
    <property type="entry name" value="Oligoribo/pAp-PDE_c-di-AMP_PDE"/>
</dbReference>
<proteinExistence type="predicted"/>
<evidence type="ECO:0000256" key="1">
    <source>
        <dbReference type="SAM" id="MobiDB-lite"/>
    </source>
</evidence>
<dbReference type="SUPFAM" id="SSF64182">
    <property type="entry name" value="DHH phosphoesterases"/>
    <property type="match status" value="1"/>
</dbReference>
<accession>A0A1F7WTC3</accession>
<feature type="compositionally biased region" description="Polar residues" evidence="1">
    <location>
        <begin position="287"/>
        <end position="297"/>
    </location>
</feature>
<dbReference type="Proteomes" id="UP000178812">
    <property type="component" value="Unassembled WGS sequence"/>
</dbReference>
<comment type="caution">
    <text evidence="2">The sequence shown here is derived from an EMBL/GenBank/DDBJ whole genome shotgun (WGS) entry which is preliminary data.</text>
</comment>
<reference evidence="2 3" key="1">
    <citation type="journal article" date="2016" name="Nat. Commun.">
        <title>Thousands of microbial genomes shed light on interconnected biogeochemical processes in an aquifer system.</title>
        <authorList>
            <person name="Anantharaman K."/>
            <person name="Brown C.T."/>
            <person name="Hug L.A."/>
            <person name="Sharon I."/>
            <person name="Castelle C.J."/>
            <person name="Probst A.J."/>
            <person name="Thomas B.C."/>
            <person name="Singh A."/>
            <person name="Wilkins M.J."/>
            <person name="Karaoz U."/>
            <person name="Brodie E.L."/>
            <person name="Williams K.H."/>
            <person name="Hubbard S.S."/>
            <person name="Banfield J.F."/>
        </authorList>
    </citation>
    <scope>NUCLEOTIDE SEQUENCE [LARGE SCALE GENOMIC DNA]</scope>
</reference>
<organism evidence="2 3">
    <name type="scientific">Candidatus Woesebacteria bacterium GWB1_43_5</name>
    <dbReference type="NCBI Taxonomy" id="1802474"/>
    <lineage>
        <taxon>Bacteria</taxon>
        <taxon>Candidatus Woeseibacteriota</taxon>
    </lineage>
</organism>
<dbReference type="AlphaFoldDB" id="A0A1F7WTC3"/>
<name>A0A1F7WTC3_9BACT</name>
<dbReference type="PANTHER" id="PTHR47618">
    <property type="entry name" value="BIFUNCTIONAL OLIGORIBONUCLEASE AND PAP PHOSPHATASE NRNA"/>
    <property type="match status" value="1"/>
</dbReference>
<dbReference type="InterPro" id="IPR038763">
    <property type="entry name" value="DHH_sf"/>
</dbReference>
<dbReference type="Gene3D" id="3.90.1640.10">
    <property type="entry name" value="inorganic pyrophosphatase (n-terminal core)"/>
    <property type="match status" value="1"/>
</dbReference>
<gene>
    <name evidence="2" type="ORF">A2125_02735</name>
</gene>
<sequence>MEESLRSIIDSASEILVLLPQNPNFDTAAAGLALYLSFAGQKSSHISSASPMTVEFNRLVGVNKIKDELGGKNLTVRLVDYPAKNIEKVSYDIVNDEFRLVVVPKDGVNPPGADLVHLSYSGAGADTVILIGGTRDSDFPPLSSNELAKAKKVHISVGQLETTQDLGILSFARPASSNSELVASLIKETALKMDADIATNLLAGIQKSTGSFSNPETTADTLEIGAYLMRNDAKRELPESVRPRFPFPPGAIPGQFETLRKARDISGVETAPGSDQGAPKDWLQPKIFTSNKGTSVS</sequence>
<feature type="region of interest" description="Disordered" evidence="1">
    <location>
        <begin position="266"/>
        <end position="297"/>
    </location>
</feature>
<evidence type="ECO:0008006" key="4">
    <source>
        <dbReference type="Google" id="ProtNLM"/>
    </source>
</evidence>
<dbReference type="EMBL" id="MGFM01000013">
    <property type="protein sequence ID" value="OGM05917.1"/>
    <property type="molecule type" value="Genomic_DNA"/>
</dbReference>
<evidence type="ECO:0000313" key="3">
    <source>
        <dbReference type="Proteomes" id="UP000178812"/>
    </source>
</evidence>
<protein>
    <recommendedName>
        <fullName evidence="4">DDH domain-containing protein</fullName>
    </recommendedName>
</protein>
<dbReference type="PANTHER" id="PTHR47618:SF1">
    <property type="entry name" value="BIFUNCTIONAL OLIGORIBONUCLEASE AND PAP PHOSPHATASE NRNA"/>
    <property type="match status" value="1"/>
</dbReference>